<dbReference type="Proteomes" id="UP000199337">
    <property type="component" value="Unassembled WGS sequence"/>
</dbReference>
<dbReference type="AlphaFoldDB" id="A0A1I2MTU9"/>
<evidence type="ECO:0000313" key="3">
    <source>
        <dbReference type="Proteomes" id="UP000199337"/>
    </source>
</evidence>
<keyword evidence="1" id="KW-1133">Transmembrane helix</keyword>
<keyword evidence="1" id="KW-0812">Transmembrane</keyword>
<dbReference type="EMBL" id="FOOX01000001">
    <property type="protein sequence ID" value="SFF92776.1"/>
    <property type="molecule type" value="Genomic_DNA"/>
</dbReference>
<organism evidence="2 3">
    <name type="scientific">Desulfotruncus arcticus DSM 17038</name>
    <dbReference type="NCBI Taxonomy" id="1121424"/>
    <lineage>
        <taxon>Bacteria</taxon>
        <taxon>Bacillati</taxon>
        <taxon>Bacillota</taxon>
        <taxon>Clostridia</taxon>
        <taxon>Eubacteriales</taxon>
        <taxon>Desulfallaceae</taxon>
        <taxon>Desulfotruncus</taxon>
    </lineage>
</organism>
<feature type="transmembrane region" description="Helical" evidence="1">
    <location>
        <begin position="25"/>
        <end position="48"/>
    </location>
</feature>
<keyword evidence="3" id="KW-1185">Reference proteome</keyword>
<accession>A0A1I2MTU9</accession>
<proteinExistence type="predicted"/>
<dbReference type="InterPro" id="IPR052534">
    <property type="entry name" value="Extracell_DNA_Util/SecSys_Comp"/>
</dbReference>
<protein>
    <submittedName>
        <fullName evidence="2">Type IV pilus assembly protein PilN</fullName>
    </submittedName>
</protein>
<keyword evidence="1" id="KW-0472">Membrane</keyword>
<evidence type="ECO:0000313" key="2">
    <source>
        <dbReference type="EMBL" id="SFF92776.1"/>
    </source>
</evidence>
<dbReference type="PANTHER" id="PTHR40278">
    <property type="entry name" value="DNA UTILIZATION PROTEIN HOFN"/>
    <property type="match status" value="1"/>
</dbReference>
<evidence type="ECO:0000256" key="1">
    <source>
        <dbReference type="SAM" id="Phobius"/>
    </source>
</evidence>
<gene>
    <name evidence="2" type="ORF">SAMN05660649_00038</name>
</gene>
<dbReference type="OrthoDB" id="1787433at2"/>
<dbReference type="RefSeq" id="WP_092467527.1">
    <property type="nucleotide sequence ID" value="NZ_FOOX01000001.1"/>
</dbReference>
<dbReference type="PANTHER" id="PTHR40278:SF1">
    <property type="entry name" value="DNA UTILIZATION PROTEIN HOFN"/>
    <property type="match status" value="1"/>
</dbReference>
<name>A0A1I2MTU9_9FIRM</name>
<reference evidence="3" key="1">
    <citation type="submission" date="2016-10" db="EMBL/GenBank/DDBJ databases">
        <authorList>
            <person name="Varghese N."/>
            <person name="Submissions S."/>
        </authorList>
    </citation>
    <scope>NUCLEOTIDE SEQUENCE [LARGE SCALE GENOMIC DNA]</scope>
    <source>
        <strain evidence="3">DSM 17038</strain>
    </source>
</reference>
<sequence>MAVNINLLPSEIKLQWELKQKQQRFVVVGSLTGILLLIIFGFLLVATFQARKNAAVLAKENEALLNSFPALEQYAALQARVNNGEIILKQAVGAPPDWVNILYDLGQCMPPDIWLTDFSAAYQQGSEKQPEKQVAKTAESKPAENKAAVTGEQLRGLLGMQAEQPEEAPLDGGIVIGGYADDQLSVAELLKNMQQVKGLTGANCRMLAQEELDGKTVIRFEIQAELLPGSSIQPTGETAEDNQS</sequence>
<dbReference type="STRING" id="341036.SAMN05660649_00038"/>